<evidence type="ECO:0000313" key="1">
    <source>
        <dbReference type="EMBL" id="DAF91692.1"/>
    </source>
</evidence>
<reference evidence="1" key="1">
    <citation type="journal article" date="2021" name="Proc. Natl. Acad. Sci. U.S.A.">
        <title>A Catalog of Tens of Thousands of Viruses from Human Metagenomes Reveals Hidden Associations with Chronic Diseases.</title>
        <authorList>
            <person name="Tisza M.J."/>
            <person name="Buck C.B."/>
        </authorList>
    </citation>
    <scope>NUCLEOTIDE SEQUENCE</scope>
    <source>
        <strain evidence="1">Ct8Cp41</strain>
    </source>
</reference>
<protein>
    <submittedName>
        <fullName evidence="1">Uncharacterized protein</fullName>
    </submittedName>
</protein>
<name>A0A8S5UB47_9CAUD</name>
<dbReference type="EMBL" id="BK016059">
    <property type="protein sequence ID" value="DAF91692.1"/>
    <property type="molecule type" value="Genomic_DNA"/>
</dbReference>
<proteinExistence type="predicted"/>
<organism evidence="1">
    <name type="scientific">Siphoviridae sp. ct8Cp41</name>
    <dbReference type="NCBI Taxonomy" id="2825358"/>
    <lineage>
        <taxon>Viruses</taxon>
        <taxon>Duplodnaviria</taxon>
        <taxon>Heunggongvirae</taxon>
        <taxon>Uroviricota</taxon>
        <taxon>Caudoviricetes</taxon>
    </lineage>
</organism>
<accession>A0A8S5UB47</accession>
<sequence length="209" mass="22576">MICSGSIFWHLISLSLAPAKCGGRYAYSAFAEPPNSAGTSSGIPQSSIRTSATCFFSLGGTCSKVVLPRIILEAKSIAIIFSLLSAFSRILNAKLASSLRINDVSHFHDALFVEVSLCGKSGYLLFQQLVFRPKRRRFILFLHKKLSDGVGFVRGRGIHGVVTLLCGDHGDAVVLLQDVAQSFCAFDDLTIFVDQKHIIPPVKPASFAG</sequence>